<organism evidence="1 2">
    <name type="scientific">Datura stramonium</name>
    <name type="common">Jimsonweed</name>
    <name type="synonym">Common thornapple</name>
    <dbReference type="NCBI Taxonomy" id="4076"/>
    <lineage>
        <taxon>Eukaryota</taxon>
        <taxon>Viridiplantae</taxon>
        <taxon>Streptophyta</taxon>
        <taxon>Embryophyta</taxon>
        <taxon>Tracheophyta</taxon>
        <taxon>Spermatophyta</taxon>
        <taxon>Magnoliopsida</taxon>
        <taxon>eudicotyledons</taxon>
        <taxon>Gunneridae</taxon>
        <taxon>Pentapetalae</taxon>
        <taxon>asterids</taxon>
        <taxon>lamiids</taxon>
        <taxon>Solanales</taxon>
        <taxon>Solanaceae</taxon>
        <taxon>Solanoideae</taxon>
        <taxon>Datureae</taxon>
        <taxon>Datura</taxon>
    </lineage>
</organism>
<dbReference type="EMBL" id="JACEIK010001033">
    <property type="protein sequence ID" value="MCD7465263.1"/>
    <property type="molecule type" value="Genomic_DNA"/>
</dbReference>
<name>A0ABS8T2B0_DATST</name>
<evidence type="ECO:0000313" key="1">
    <source>
        <dbReference type="EMBL" id="MCD7465263.1"/>
    </source>
</evidence>
<protein>
    <submittedName>
        <fullName evidence="1">Uncharacterized protein</fullName>
    </submittedName>
</protein>
<sequence length="191" mass="21167">MPHNHYSDVIFLQISSLVFLGVKPKIKGEFQNEDLICLGKQNWCFRGDHADILVSFHELPDKGKRKLVVLKIVNLLDFLALEGPEHLKLLLLLKEMVIRWLCWVPNGLSFCIRCRLVRVVFHGILDEGNPLKRYAPKSGIAFWGGVTPGTSAVASVVTIALKGSRGAAFVDGGSVERVCDSEETVAPVTYP</sequence>
<gene>
    <name evidence="1" type="ORF">HAX54_000939</name>
</gene>
<keyword evidence="2" id="KW-1185">Reference proteome</keyword>
<proteinExistence type="predicted"/>
<dbReference type="Proteomes" id="UP000823775">
    <property type="component" value="Unassembled WGS sequence"/>
</dbReference>
<comment type="caution">
    <text evidence="1">The sequence shown here is derived from an EMBL/GenBank/DDBJ whole genome shotgun (WGS) entry which is preliminary data.</text>
</comment>
<evidence type="ECO:0000313" key="2">
    <source>
        <dbReference type="Proteomes" id="UP000823775"/>
    </source>
</evidence>
<reference evidence="1 2" key="1">
    <citation type="journal article" date="2021" name="BMC Genomics">
        <title>Datura genome reveals duplications of psychoactive alkaloid biosynthetic genes and high mutation rate following tissue culture.</title>
        <authorList>
            <person name="Rajewski A."/>
            <person name="Carter-House D."/>
            <person name="Stajich J."/>
            <person name="Litt A."/>
        </authorList>
    </citation>
    <scope>NUCLEOTIDE SEQUENCE [LARGE SCALE GENOMIC DNA]</scope>
    <source>
        <strain evidence="1">AR-01</strain>
    </source>
</reference>
<accession>A0ABS8T2B0</accession>